<comment type="similarity">
    <text evidence="2">Belongs to the SLC29A/ENT transporter (TC 2.A.57) family.</text>
</comment>
<dbReference type="EMBL" id="BQXS01011108">
    <property type="protein sequence ID" value="GKT35981.1"/>
    <property type="molecule type" value="Genomic_DNA"/>
</dbReference>
<evidence type="ECO:0000256" key="7">
    <source>
        <dbReference type="SAM" id="Phobius"/>
    </source>
</evidence>
<evidence type="ECO:0000313" key="8">
    <source>
        <dbReference type="EMBL" id="GKT35981.1"/>
    </source>
</evidence>
<keyword evidence="4 7" id="KW-0812">Transmembrane</keyword>
<evidence type="ECO:0000256" key="6">
    <source>
        <dbReference type="ARBA" id="ARBA00023136"/>
    </source>
</evidence>
<feature type="transmembrane region" description="Helical" evidence="7">
    <location>
        <begin position="55"/>
        <end position="75"/>
    </location>
</feature>
<dbReference type="Proteomes" id="UP001057375">
    <property type="component" value="Unassembled WGS sequence"/>
</dbReference>
<proteinExistence type="inferred from homology"/>
<reference evidence="8" key="1">
    <citation type="submission" date="2022-03" db="EMBL/GenBank/DDBJ databases">
        <title>Draft genome sequence of Aduncisulcus paluster, a free-living microaerophilic Fornicata.</title>
        <authorList>
            <person name="Yuyama I."/>
            <person name="Kume K."/>
            <person name="Tamura T."/>
            <person name="Inagaki Y."/>
            <person name="Hashimoto T."/>
        </authorList>
    </citation>
    <scope>NUCLEOTIDE SEQUENCE</scope>
    <source>
        <strain evidence="8">NY0171</strain>
    </source>
</reference>
<evidence type="ECO:0000256" key="1">
    <source>
        <dbReference type="ARBA" id="ARBA00004141"/>
    </source>
</evidence>
<keyword evidence="6 7" id="KW-0472">Membrane</keyword>
<protein>
    <submittedName>
        <fullName evidence="8">Equilibrative nucleoside transporter like protein</fullName>
    </submittedName>
</protein>
<organism evidence="8 9">
    <name type="scientific">Aduncisulcus paluster</name>
    <dbReference type="NCBI Taxonomy" id="2918883"/>
    <lineage>
        <taxon>Eukaryota</taxon>
        <taxon>Metamonada</taxon>
        <taxon>Carpediemonas-like organisms</taxon>
        <taxon>Aduncisulcus</taxon>
    </lineage>
</organism>
<comment type="caution">
    <text evidence="8">The sequence shown here is derived from an EMBL/GenBank/DDBJ whole genome shotgun (WGS) entry which is preliminary data.</text>
</comment>
<evidence type="ECO:0000256" key="4">
    <source>
        <dbReference type="ARBA" id="ARBA00022692"/>
    </source>
</evidence>
<keyword evidence="5 7" id="KW-1133">Transmembrane helix</keyword>
<dbReference type="PIRSF" id="PIRSF016379">
    <property type="entry name" value="ENT"/>
    <property type="match status" value="1"/>
</dbReference>
<evidence type="ECO:0000313" key="9">
    <source>
        <dbReference type="Proteomes" id="UP001057375"/>
    </source>
</evidence>
<evidence type="ECO:0000256" key="5">
    <source>
        <dbReference type="ARBA" id="ARBA00022989"/>
    </source>
</evidence>
<feature type="transmembrane region" description="Helical" evidence="7">
    <location>
        <begin position="400"/>
        <end position="420"/>
    </location>
</feature>
<feature type="transmembrane region" description="Helical" evidence="7">
    <location>
        <begin position="432"/>
        <end position="454"/>
    </location>
</feature>
<evidence type="ECO:0000256" key="3">
    <source>
        <dbReference type="ARBA" id="ARBA00022448"/>
    </source>
</evidence>
<dbReference type="PANTHER" id="PTHR10332">
    <property type="entry name" value="EQUILIBRATIVE NUCLEOSIDE TRANSPORTER"/>
    <property type="match status" value="1"/>
</dbReference>
<dbReference type="SUPFAM" id="SSF103473">
    <property type="entry name" value="MFS general substrate transporter"/>
    <property type="match status" value="1"/>
</dbReference>
<dbReference type="InterPro" id="IPR002259">
    <property type="entry name" value="Eqnu_transpt"/>
</dbReference>
<feature type="transmembrane region" description="Helical" evidence="7">
    <location>
        <begin position="149"/>
        <end position="173"/>
    </location>
</feature>
<dbReference type="PRINTS" id="PR01130">
    <property type="entry name" value="DERENTRNSPRT"/>
</dbReference>
<dbReference type="Pfam" id="PF01733">
    <property type="entry name" value="Nucleoside_tran"/>
    <property type="match status" value="1"/>
</dbReference>
<evidence type="ECO:0000256" key="2">
    <source>
        <dbReference type="ARBA" id="ARBA00007965"/>
    </source>
</evidence>
<sequence length="459" mass="50137">MEEIETKIENEKKGCGGDGLLYFLVVLLGTGALLIYNAIITPVNFWSYTMPDYNVLFYISFSYNAPQLIVLFIMMKWGEKWNLNKRVWITLLILIAGVVVIPLIPTTINNQTDALVLVIITTMVLGIANGILSGSIFSLSASLGGDFSVAAMIGNGIAGILMELIRIITQAAMNSDDQIIAGTIIYFVLAGVVLICCLVGFEVIRCIPKAHRTIVMMHGKIRGGQNSNDYIPFDESVGEEQNISPPVQETTAGLITEEVGDIIGQVMPEDVESKGSKDVLGDDEDIIGAGNEEPRSNGEILKSIWVDCLSIFFVFFITLALFPGVTNMVTPASSMDPDWFGIWNMSCFMVGDMVGRSLPQLVVLWGRKTNIVVVFARLIFYPLIILQVEEVLHSDLLLYITMLLFSATNGYTSTLAMMYGPTQVEKKDKPQAGVLMTVFLNSGLFGGSLLALGLNPLLS</sequence>
<feature type="transmembrane region" description="Helical" evidence="7">
    <location>
        <begin position="304"/>
        <end position="322"/>
    </location>
</feature>
<feature type="transmembrane region" description="Helical" evidence="7">
    <location>
        <begin position="342"/>
        <end position="359"/>
    </location>
</feature>
<keyword evidence="3" id="KW-0813">Transport</keyword>
<keyword evidence="9" id="KW-1185">Reference proteome</keyword>
<feature type="transmembrane region" description="Helical" evidence="7">
    <location>
        <begin position="371"/>
        <end position="388"/>
    </location>
</feature>
<comment type="subcellular location">
    <subcellularLocation>
        <location evidence="1">Membrane</location>
        <topology evidence="1">Multi-pass membrane protein</topology>
    </subcellularLocation>
</comment>
<feature type="transmembrane region" description="Helical" evidence="7">
    <location>
        <begin position="20"/>
        <end position="43"/>
    </location>
</feature>
<feature type="transmembrane region" description="Helical" evidence="7">
    <location>
        <begin position="179"/>
        <end position="204"/>
    </location>
</feature>
<gene>
    <name evidence="8" type="ORF">ADUPG1_009029</name>
</gene>
<dbReference type="PANTHER" id="PTHR10332:SF10">
    <property type="entry name" value="EQUILIBRATIVE NUCLEOSIDE TRANSPORTER 4"/>
    <property type="match status" value="1"/>
</dbReference>
<feature type="transmembrane region" description="Helical" evidence="7">
    <location>
        <begin position="114"/>
        <end position="137"/>
    </location>
</feature>
<accession>A0ABQ5KU47</accession>
<dbReference type="InterPro" id="IPR036259">
    <property type="entry name" value="MFS_trans_sf"/>
</dbReference>
<feature type="transmembrane region" description="Helical" evidence="7">
    <location>
        <begin position="87"/>
        <end position="108"/>
    </location>
</feature>
<name>A0ABQ5KU47_9EUKA</name>